<organism evidence="2 3">
    <name type="scientific">Geothermobacter ehrlichii</name>
    <dbReference type="NCBI Taxonomy" id="213224"/>
    <lineage>
        <taxon>Bacteria</taxon>
        <taxon>Pseudomonadati</taxon>
        <taxon>Thermodesulfobacteriota</taxon>
        <taxon>Desulfuromonadia</taxon>
        <taxon>Desulfuromonadales</taxon>
        <taxon>Geothermobacteraceae</taxon>
        <taxon>Geothermobacter</taxon>
    </lineage>
</organism>
<proteinExistence type="predicted"/>
<dbReference type="OrthoDB" id="5509154at2"/>
<keyword evidence="3" id="KW-1185">Reference proteome</keyword>
<accession>A0A5D3WMP4</accession>
<protein>
    <submittedName>
        <fullName evidence="2">Uncharacterized protein</fullName>
    </submittedName>
</protein>
<dbReference type="AlphaFoldDB" id="A0A5D3WMP4"/>
<dbReference type="RefSeq" id="WP_148895748.1">
    <property type="nucleotide sequence ID" value="NZ_VNIB01000005.1"/>
</dbReference>
<dbReference type="Proteomes" id="UP000324159">
    <property type="component" value="Unassembled WGS sequence"/>
</dbReference>
<gene>
    <name evidence="2" type="ORF">EDC39_105185</name>
</gene>
<feature type="region of interest" description="Disordered" evidence="1">
    <location>
        <begin position="128"/>
        <end position="151"/>
    </location>
</feature>
<dbReference type="EMBL" id="VNIB01000005">
    <property type="protein sequence ID" value="TYO98816.1"/>
    <property type="molecule type" value="Genomic_DNA"/>
</dbReference>
<evidence type="ECO:0000313" key="2">
    <source>
        <dbReference type="EMBL" id="TYO98816.1"/>
    </source>
</evidence>
<evidence type="ECO:0000256" key="1">
    <source>
        <dbReference type="SAM" id="MobiDB-lite"/>
    </source>
</evidence>
<comment type="caution">
    <text evidence="2">The sequence shown here is derived from an EMBL/GenBank/DDBJ whole genome shotgun (WGS) entry which is preliminary data.</text>
</comment>
<name>A0A5D3WMP4_9BACT</name>
<reference evidence="2 3" key="1">
    <citation type="submission" date="2019-07" db="EMBL/GenBank/DDBJ databases">
        <title>Genomic Encyclopedia of Type Strains, Phase IV (KMG-IV): sequencing the most valuable type-strain genomes for metagenomic binning, comparative biology and taxonomic classification.</title>
        <authorList>
            <person name="Goeker M."/>
        </authorList>
    </citation>
    <scope>NUCLEOTIDE SEQUENCE [LARGE SCALE GENOMIC DNA]</scope>
    <source>
        <strain evidence="2 3">SS015</strain>
    </source>
</reference>
<evidence type="ECO:0000313" key="3">
    <source>
        <dbReference type="Proteomes" id="UP000324159"/>
    </source>
</evidence>
<feature type="compositionally biased region" description="Low complexity" evidence="1">
    <location>
        <begin position="128"/>
        <end position="137"/>
    </location>
</feature>
<sequence length="179" mass="19894">MFRQDPNRTRLGIPAQQVLRLEESISDAQVSVPGYPSQMARAYLCVFQTGSGLRVTVVLHLLTSNRLVFFLNSGGPLGKDDACRVLGEGMQFAESLGFMLGNLDFHRLSPAERQELWNSLPLEKGLAAASPSRPASAAERENGPSVEEPPALRTEWTVEEMQLKRRRFIENLGRLLAML</sequence>